<accession>A0A0H2KXR7</accession>
<name>A0A0H2KXR7_9MICO</name>
<gene>
    <name evidence="3" type="ORF">FB00_01895</name>
</gene>
<dbReference type="Gene3D" id="1.10.1660.10">
    <property type="match status" value="1"/>
</dbReference>
<dbReference type="PROSITE" id="PS50937">
    <property type="entry name" value="HTH_MERR_2"/>
    <property type="match status" value="1"/>
</dbReference>
<dbReference type="EMBL" id="JNBQ01000001">
    <property type="protein sequence ID" value="KLN36629.1"/>
    <property type="molecule type" value="Genomic_DNA"/>
</dbReference>
<dbReference type="InterPro" id="IPR009061">
    <property type="entry name" value="DNA-bd_dom_put_sf"/>
</dbReference>
<comment type="caution">
    <text evidence="3">The sequence shown here is derived from an EMBL/GenBank/DDBJ whole genome shotgun (WGS) entry which is preliminary data.</text>
</comment>
<dbReference type="Gene3D" id="3.20.80.10">
    <property type="entry name" value="Regulatory factor, effector binding domain"/>
    <property type="match status" value="1"/>
</dbReference>
<dbReference type="STRING" id="264251.FB00_01895"/>
<dbReference type="SUPFAM" id="SSF46955">
    <property type="entry name" value="Putative DNA-binding domain"/>
    <property type="match status" value="1"/>
</dbReference>
<dbReference type="PATRIC" id="fig|264251.5.peg.391"/>
<dbReference type="Proteomes" id="UP000035265">
    <property type="component" value="Unassembled WGS sequence"/>
</dbReference>
<keyword evidence="1" id="KW-0238">DNA-binding</keyword>
<dbReference type="PANTHER" id="PTHR30204:SF97">
    <property type="entry name" value="MERR FAMILY REGULATORY PROTEIN"/>
    <property type="match status" value="1"/>
</dbReference>
<dbReference type="GO" id="GO:0003677">
    <property type="term" value="F:DNA binding"/>
    <property type="evidence" value="ECO:0007669"/>
    <property type="project" value="UniProtKB-KW"/>
</dbReference>
<organism evidence="3 4">
    <name type="scientific">Cellulosimicrobium funkei</name>
    <dbReference type="NCBI Taxonomy" id="264251"/>
    <lineage>
        <taxon>Bacteria</taxon>
        <taxon>Bacillati</taxon>
        <taxon>Actinomycetota</taxon>
        <taxon>Actinomycetes</taxon>
        <taxon>Micrococcales</taxon>
        <taxon>Promicromonosporaceae</taxon>
        <taxon>Cellulosimicrobium</taxon>
    </lineage>
</organism>
<proteinExistence type="predicted"/>
<dbReference type="InterPro" id="IPR011256">
    <property type="entry name" value="Reg_factor_effector_dom_sf"/>
</dbReference>
<dbReference type="AlphaFoldDB" id="A0A0H2KXR7"/>
<evidence type="ECO:0000256" key="1">
    <source>
        <dbReference type="ARBA" id="ARBA00023125"/>
    </source>
</evidence>
<dbReference type="InterPro" id="IPR000551">
    <property type="entry name" value="MerR-type_HTH_dom"/>
</dbReference>
<dbReference type="Pfam" id="PF13411">
    <property type="entry name" value="MerR_1"/>
    <property type="match status" value="1"/>
</dbReference>
<evidence type="ECO:0000259" key="2">
    <source>
        <dbReference type="PROSITE" id="PS50937"/>
    </source>
</evidence>
<feature type="domain" description="HTH merR-type" evidence="2">
    <location>
        <begin position="13"/>
        <end position="83"/>
    </location>
</feature>
<dbReference type="SMART" id="SM00422">
    <property type="entry name" value="HTH_MERR"/>
    <property type="match status" value="1"/>
</dbReference>
<keyword evidence="4" id="KW-1185">Reference proteome</keyword>
<dbReference type="RefSeq" id="WP_052877361.1">
    <property type="nucleotide sequence ID" value="NZ_JNBQ01000001.1"/>
</dbReference>
<dbReference type="PANTHER" id="PTHR30204">
    <property type="entry name" value="REDOX-CYCLING DRUG-SENSING TRANSCRIPTIONAL ACTIVATOR SOXR"/>
    <property type="match status" value="1"/>
</dbReference>
<dbReference type="InterPro" id="IPR047057">
    <property type="entry name" value="MerR_fam"/>
</dbReference>
<sequence>MTQEQGDRPTAGTLTSGEMVRASGLSIKALRLYDANGLLVPAGVDPRTGYRAYAPEQVERGRALALLRRIDVPLARVPEVLDADPRDVRDVLLGWWDERQRALAEQRATAEELARALATGRGEAEVRWREVPACTVATITSSTTQDDLVPTFSADLLTIRAHLAAAGAEAGAAHWVIYHSPVGRDVPGRVEACVPYRGAVVPAGPVVLREDPARTEAYVEVPSRDCRFPQIVGYLDALRVATGLAHATSREVYAVPWSDEPDAVVADVALAAGPHSAR</sequence>
<protein>
    <recommendedName>
        <fullName evidence="2">HTH merR-type domain-containing protein</fullName>
    </recommendedName>
</protein>
<reference evidence="3 4" key="1">
    <citation type="submission" date="2014-05" db="EMBL/GenBank/DDBJ databases">
        <title>Cellulosimicrobium funkei U11 genome.</title>
        <authorList>
            <person name="Hu C."/>
            <person name="Gong Y."/>
            <person name="Wan W."/>
            <person name="Jiang M."/>
        </authorList>
    </citation>
    <scope>NUCLEOTIDE SEQUENCE [LARGE SCALE GENOMIC DNA]</scope>
    <source>
        <strain evidence="3 4">U11</strain>
    </source>
</reference>
<evidence type="ECO:0000313" key="4">
    <source>
        <dbReference type="Proteomes" id="UP000035265"/>
    </source>
</evidence>
<evidence type="ECO:0000313" key="3">
    <source>
        <dbReference type="EMBL" id="KLN36629.1"/>
    </source>
</evidence>
<dbReference type="GO" id="GO:0003700">
    <property type="term" value="F:DNA-binding transcription factor activity"/>
    <property type="evidence" value="ECO:0007669"/>
    <property type="project" value="InterPro"/>
</dbReference>